<reference evidence="2 3" key="1">
    <citation type="submission" date="2021-04" db="EMBL/GenBank/DDBJ databases">
        <title>Genomics, taxonomy and metabolism of representatives of sulfur bacteria of the genus Thiothrix: Thiothrix fructosivorans QT, Thiothrix unzii A1T and three new species, Thiothrix subterranea sp. nov., Thiothrix litoralis sp. nov. and 'Candidatus Thiothrix anitrata' sp. nov.</title>
        <authorList>
            <person name="Ravin N.V."/>
            <person name="Smolyakov D."/>
            <person name="Rudenko T.S."/>
            <person name="Mardanov A.V."/>
            <person name="Beletsky A.V."/>
            <person name="Markov N.D."/>
            <person name="Fomenkov A.I."/>
            <person name="Roberts R.J."/>
            <person name="Karnachuk O.V."/>
            <person name="Novikov A."/>
            <person name="Grabovich M.Y."/>
        </authorList>
    </citation>
    <scope>NUCLEOTIDE SEQUENCE [LARGE SCALE GENOMIC DNA]</scope>
    <source>
        <strain evidence="2 3">A52</strain>
    </source>
</reference>
<dbReference type="InterPro" id="IPR029060">
    <property type="entry name" value="PIN-like_dom_sf"/>
</dbReference>
<keyword evidence="3" id="KW-1185">Reference proteome</keyword>
<dbReference type="InterPro" id="IPR002850">
    <property type="entry name" value="PIN_toxin-like"/>
</dbReference>
<dbReference type="PANTHER" id="PTHR34610">
    <property type="entry name" value="SSL7007 PROTEIN"/>
    <property type="match status" value="1"/>
</dbReference>
<evidence type="ECO:0000313" key="3">
    <source>
        <dbReference type="Proteomes" id="UP000672027"/>
    </source>
</evidence>
<gene>
    <name evidence="2" type="ORF">J8380_08050</name>
</gene>
<accession>A0ABX7X7D5</accession>
<protein>
    <submittedName>
        <fullName evidence="2">Toxin-antitoxin system toxin component, PIN family</fullName>
    </submittedName>
</protein>
<dbReference type="NCBIfam" id="TIGR00305">
    <property type="entry name" value="putative toxin-antitoxin system toxin component, PIN family"/>
    <property type="match status" value="1"/>
</dbReference>
<dbReference type="Pfam" id="PF13470">
    <property type="entry name" value="PIN_3"/>
    <property type="match status" value="1"/>
</dbReference>
<dbReference type="EMBL" id="CP072800">
    <property type="protein sequence ID" value="QTR51482.1"/>
    <property type="molecule type" value="Genomic_DNA"/>
</dbReference>
<sequence>MKIILDTNIFLGACIGQGSANKLVMRCLQGDFVPLMGAALLAEYEDILGREHLFGNARLSQAEREELLDIFLDHCQWTRIYYAWRPNLRDEGDNHLVELAVAGNARYLVTYNLRDFKNMELKFPEIRICSPEQFFEEVKV</sequence>
<dbReference type="Proteomes" id="UP000672027">
    <property type="component" value="Chromosome"/>
</dbReference>
<feature type="domain" description="PIN" evidence="1">
    <location>
        <begin position="2"/>
        <end position="113"/>
    </location>
</feature>
<proteinExistence type="predicted"/>
<dbReference type="SUPFAM" id="SSF88723">
    <property type="entry name" value="PIN domain-like"/>
    <property type="match status" value="1"/>
</dbReference>
<dbReference type="PANTHER" id="PTHR34610:SF3">
    <property type="entry name" value="SSL7007 PROTEIN"/>
    <property type="match status" value="1"/>
</dbReference>
<dbReference type="RefSeq" id="WP_210229933.1">
    <property type="nucleotide sequence ID" value="NZ_CP072800.1"/>
</dbReference>
<evidence type="ECO:0000259" key="1">
    <source>
        <dbReference type="Pfam" id="PF13470"/>
    </source>
</evidence>
<organism evidence="2 3">
    <name type="scientific">Candidatus Thiothrix anitrata</name>
    <dbReference type="NCBI Taxonomy" id="2823902"/>
    <lineage>
        <taxon>Bacteria</taxon>
        <taxon>Pseudomonadati</taxon>
        <taxon>Pseudomonadota</taxon>
        <taxon>Gammaproteobacteria</taxon>
        <taxon>Thiotrichales</taxon>
        <taxon>Thiotrichaceae</taxon>
        <taxon>Thiothrix</taxon>
    </lineage>
</organism>
<evidence type="ECO:0000313" key="2">
    <source>
        <dbReference type="EMBL" id="QTR51482.1"/>
    </source>
</evidence>
<dbReference type="InterPro" id="IPR002716">
    <property type="entry name" value="PIN_dom"/>
</dbReference>
<name>A0ABX7X7D5_9GAMM</name>